<comment type="caution">
    <text evidence="1">The sequence shown here is derived from an EMBL/GenBank/DDBJ whole genome shotgun (WGS) entry which is preliminary data.</text>
</comment>
<proteinExistence type="predicted"/>
<reference evidence="2" key="1">
    <citation type="journal article" date="2019" name="Int. J. Syst. Evol. Microbiol.">
        <title>The Global Catalogue of Microorganisms (GCM) 10K type strain sequencing project: providing services to taxonomists for standard genome sequencing and annotation.</title>
        <authorList>
            <consortium name="The Broad Institute Genomics Platform"/>
            <consortium name="The Broad Institute Genome Sequencing Center for Infectious Disease"/>
            <person name="Wu L."/>
            <person name="Ma J."/>
        </authorList>
    </citation>
    <scope>NUCLEOTIDE SEQUENCE [LARGE SCALE GENOMIC DNA]</scope>
    <source>
        <strain evidence="2">CCUG 66188</strain>
    </source>
</reference>
<evidence type="ECO:0008006" key="3">
    <source>
        <dbReference type="Google" id="ProtNLM"/>
    </source>
</evidence>
<evidence type="ECO:0000313" key="2">
    <source>
        <dbReference type="Proteomes" id="UP001596353"/>
    </source>
</evidence>
<evidence type="ECO:0000313" key="1">
    <source>
        <dbReference type="EMBL" id="MFC6758433.1"/>
    </source>
</evidence>
<name>A0ABW2AYV5_9RHOB</name>
<dbReference type="EMBL" id="JBHSWG010000001">
    <property type="protein sequence ID" value="MFC6758433.1"/>
    <property type="molecule type" value="Genomic_DNA"/>
</dbReference>
<dbReference type="Proteomes" id="UP001596353">
    <property type="component" value="Unassembled WGS sequence"/>
</dbReference>
<protein>
    <recommendedName>
        <fullName evidence="3">Response regulatory domain-containing protein</fullName>
    </recommendedName>
</protein>
<keyword evidence="2" id="KW-1185">Reference proteome</keyword>
<sequence length="124" mass="13833">MFYLVYERDPFVRVDICEALVGEFEGKPVVECDTLESLEQGLAVYSDRLQQTCVAFAVSAEESEAELEWLSRMAPVGRLVILADEMPPDFPRRCEAVYLSKPFSTHGLIAAIRDGLSDQLASLT</sequence>
<organism evidence="1 2">
    <name type="scientific">Sulfitobacter porphyrae</name>
    <dbReference type="NCBI Taxonomy" id="1246864"/>
    <lineage>
        <taxon>Bacteria</taxon>
        <taxon>Pseudomonadati</taxon>
        <taxon>Pseudomonadota</taxon>
        <taxon>Alphaproteobacteria</taxon>
        <taxon>Rhodobacterales</taxon>
        <taxon>Roseobacteraceae</taxon>
        <taxon>Sulfitobacter</taxon>
    </lineage>
</organism>
<accession>A0ABW2AYV5</accession>
<gene>
    <name evidence="1" type="ORF">ACFQFQ_01240</name>
</gene>